<dbReference type="AlphaFoldDB" id="A0A8D7F056"/>
<dbReference type="EMBL" id="HG996474">
    <property type="protein sequence ID" value="CAG1836276.1"/>
    <property type="molecule type" value="Genomic_DNA"/>
</dbReference>
<protein>
    <submittedName>
        <fullName evidence="2">(wild Malaysian banana) hypothetical protein</fullName>
    </submittedName>
</protein>
<feature type="region of interest" description="Disordered" evidence="1">
    <location>
        <begin position="72"/>
        <end position="101"/>
    </location>
</feature>
<proteinExistence type="predicted"/>
<evidence type="ECO:0000256" key="1">
    <source>
        <dbReference type="SAM" id="MobiDB-lite"/>
    </source>
</evidence>
<feature type="non-terminal residue" evidence="2">
    <location>
        <position position="1"/>
    </location>
</feature>
<organism evidence="2">
    <name type="scientific">Musa acuminata subsp. malaccensis</name>
    <name type="common">Wild banana</name>
    <name type="synonym">Musa malaccensis</name>
    <dbReference type="NCBI Taxonomy" id="214687"/>
    <lineage>
        <taxon>Eukaryota</taxon>
        <taxon>Viridiplantae</taxon>
        <taxon>Streptophyta</taxon>
        <taxon>Embryophyta</taxon>
        <taxon>Tracheophyta</taxon>
        <taxon>Spermatophyta</taxon>
        <taxon>Magnoliopsida</taxon>
        <taxon>Liliopsida</taxon>
        <taxon>Zingiberales</taxon>
        <taxon>Musaceae</taxon>
        <taxon>Musa</taxon>
    </lineage>
</organism>
<evidence type="ECO:0000313" key="2">
    <source>
        <dbReference type="EMBL" id="CAG1836276.1"/>
    </source>
</evidence>
<feature type="non-terminal residue" evidence="2">
    <location>
        <position position="129"/>
    </location>
</feature>
<reference evidence="2" key="1">
    <citation type="submission" date="2021-03" db="EMBL/GenBank/DDBJ databases">
        <authorList>
            <consortium name="Genoscope - CEA"/>
            <person name="William W."/>
        </authorList>
    </citation>
    <scope>NUCLEOTIDE SEQUENCE</scope>
    <source>
        <strain evidence="2">Doubled-haploid Pahang</strain>
    </source>
</reference>
<gene>
    <name evidence="2" type="ORF">GSMUA_242450.1</name>
</gene>
<sequence>LSKPFTTPAGHAFARILEAPVPPHASAAHQPRLLLRRCPRLSGVRAATEQSAAGARDLAVTLLLVVGGVHGDGTAPQVSVEERRGQLPRPAPADPEAPRRPRDVLAAMLQLRVPPGLRAPAAREAVQAH</sequence>
<name>A0A8D7F056_MUSAM</name>
<accession>A0A8D7F056</accession>